<dbReference type="EMBL" id="KK107347">
    <property type="protein sequence ID" value="EZA52350.1"/>
    <property type="molecule type" value="Genomic_DNA"/>
</dbReference>
<protein>
    <recommendedName>
        <fullName evidence="6">Cilia- and flagella-associated protein 263</fullName>
    </recommendedName>
</protein>
<proteinExistence type="inferred from homology"/>
<feature type="domain" description="CCDC113/CCDC96 coiled-coil" evidence="8">
    <location>
        <begin position="240"/>
        <end position="403"/>
    </location>
</feature>
<keyword evidence="3 7" id="KW-0175">Coiled coil</keyword>
<accession>A0A026W8H0</accession>
<organism evidence="9 10">
    <name type="scientific">Ooceraea biroi</name>
    <name type="common">Clonal raider ant</name>
    <name type="synonym">Cerapachys biroi</name>
    <dbReference type="NCBI Taxonomy" id="2015173"/>
    <lineage>
        <taxon>Eukaryota</taxon>
        <taxon>Metazoa</taxon>
        <taxon>Ecdysozoa</taxon>
        <taxon>Arthropoda</taxon>
        <taxon>Hexapoda</taxon>
        <taxon>Insecta</taxon>
        <taxon>Pterygota</taxon>
        <taxon>Neoptera</taxon>
        <taxon>Endopterygota</taxon>
        <taxon>Hymenoptera</taxon>
        <taxon>Apocrita</taxon>
        <taxon>Aculeata</taxon>
        <taxon>Formicoidea</taxon>
        <taxon>Formicidae</taxon>
        <taxon>Dorylinae</taxon>
        <taxon>Ooceraea</taxon>
    </lineage>
</organism>
<dbReference type="InterPro" id="IPR051885">
    <property type="entry name" value="CC_CF"/>
</dbReference>
<evidence type="ECO:0000256" key="5">
    <source>
        <dbReference type="ARBA" id="ARBA00044506"/>
    </source>
</evidence>
<evidence type="ECO:0000256" key="7">
    <source>
        <dbReference type="SAM" id="Coils"/>
    </source>
</evidence>
<feature type="coiled-coil region" evidence="7">
    <location>
        <begin position="148"/>
        <end position="207"/>
    </location>
</feature>
<evidence type="ECO:0000256" key="6">
    <source>
        <dbReference type="ARBA" id="ARBA00044798"/>
    </source>
</evidence>
<evidence type="ECO:0000256" key="2">
    <source>
        <dbReference type="ARBA" id="ARBA00022794"/>
    </source>
</evidence>
<evidence type="ECO:0000256" key="1">
    <source>
        <dbReference type="ARBA" id="ARBA00004138"/>
    </source>
</evidence>
<comment type="similarity">
    <text evidence="5">Belongs to the CFAP263 family.</text>
</comment>
<dbReference type="GO" id="GO:0005930">
    <property type="term" value="C:axoneme"/>
    <property type="evidence" value="ECO:0007669"/>
    <property type="project" value="TreeGrafter"/>
</dbReference>
<evidence type="ECO:0000256" key="4">
    <source>
        <dbReference type="ARBA" id="ARBA00023273"/>
    </source>
</evidence>
<keyword evidence="4" id="KW-0966">Cell projection</keyword>
<evidence type="ECO:0000256" key="3">
    <source>
        <dbReference type="ARBA" id="ARBA00023054"/>
    </source>
</evidence>
<reference evidence="9 10" key="1">
    <citation type="journal article" date="2014" name="Curr. Biol.">
        <title>The genome of the clonal raider ant Cerapachys biroi.</title>
        <authorList>
            <person name="Oxley P.R."/>
            <person name="Ji L."/>
            <person name="Fetter-Pruneda I."/>
            <person name="McKenzie S.K."/>
            <person name="Li C."/>
            <person name="Hu H."/>
            <person name="Zhang G."/>
            <person name="Kronauer D.J."/>
        </authorList>
    </citation>
    <scope>NUCLEOTIDE SEQUENCE [LARGE SCALE GENOMIC DNA]</scope>
</reference>
<dbReference type="GO" id="GO:0060271">
    <property type="term" value="P:cilium assembly"/>
    <property type="evidence" value="ECO:0007669"/>
    <property type="project" value="TreeGrafter"/>
</dbReference>
<evidence type="ECO:0000313" key="9">
    <source>
        <dbReference type="EMBL" id="EZA52350.1"/>
    </source>
</evidence>
<dbReference type="STRING" id="2015173.A0A026W8H0"/>
<name>A0A026W8H0_OOCBI</name>
<keyword evidence="10" id="KW-1185">Reference proteome</keyword>
<dbReference type="PANTHER" id="PTHR15654:SF2">
    <property type="entry name" value="COILED-COIL DOMAIN-CONTAINING PROTEIN 113"/>
    <property type="match status" value="1"/>
</dbReference>
<sequence length="411" mass="48211">MSRRQSSVFSLGSLTLTPKQDESCYEDMTETELREALKNIAHSNLLLRLENDVFERYLERRDPESLRTIAQVLETAKRVQKIAPQRSYTSPVMSAAGSAVTFRDKDSLSIASIPSGSHITPSLLAAKAAKKVTKLVCQLIYRLLFEHRITYAQRIEMVNTEMRELQEELVNLEQTLRKKKIYLRAQMEESEISIRETCRAREEFEENVVQKGVDGITGKIPAEKFTRFIEEWLKVLDIIMERIRLKIITLKSQIQKVNLQLKHRKEFGEALRAIDFEQLNIENQDCIRRIEEKNQYLLEMKRITGRYSIALTKHKEKLGGLISTVNEVRNKIASKNKKITKLQSDQTMMQIEIEKMEEQHKSITELMNNFHVPRVIDFVKMRAELHELRRIHKQLTRQRKIQQITLKLNRH</sequence>
<dbReference type="OMA" id="TCQQHRA"/>
<dbReference type="AlphaFoldDB" id="A0A026W8H0"/>
<comment type="subcellular location">
    <subcellularLocation>
        <location evidence="1">Cell projection</location>
        <location evidence="1">Cilium</location>
    </subcellularLocation>
</comment>
<evidence type="ECO:0000313" key="10">
    <source>
        <dbReference type="Proteomes" id="UP000053097"/>
    </source>
</evidence>
<dbReference type="OrthoDB" id="10259713at2759"/>
<dbReference type="InterPro" id="IPR025254">
    <property type="entry name" value="CCDC113/CCDC96_CC"/>
</dbReference>
<feature type="coiled-coil region" evidence="7">
    <location>
        <begin position="325"/>
        <end position="398"/>
    </location>
</feature>
<gene>
    <name evidence="9" type="ORF">X777_09020</name>
</gene>
<keyword evidence="2" id="KW-0970">Cilium biogenesis/degradation</keyword>
<dbReference type="Proteomes" id="UP000053097">
    <property type="component" value="Unassembled WGS sequence"/>
</dbReference>
<dbReference type="PANTHER" id="PTHR15654">
    <property type="entry name" value="COILED-COIL DOMAIN-CONTAINING PROTEIN 113-RELATED"/>
    <property type="match status" value="1"/>
</dbReference>
<evidence type="ECO:0000259" key="8">
    <source>
        <dbReference type="Pfam" id="PF13870"/>
    </source>
</evidence>
<dbReference type="GO" id="GO:0036064">
    <property type="term" value="C:ciliary basal body"/>
    <property type="evidence" value="ECO:0007669"/>
    <property type="project" value="TreeGrafter"/>
</dbReference>
<dbReference type="Pfam" id="PF13870">
    <property type="entry name" value="CCDC113_CCDC96_CC"/>
    <property type="match status" value="1"/>
</dbReference>